<evidence type="ECO:0000313" key="2">
    <source>
        <dbReference type="EMBL" id="WDZ87896.1"/>
    </source>
</evidence>
<gene>
    <name evidence="2" type="ORF">PVK37_16535</name>
</gene>
<feature type="coiled-coil region" evidence="1">
    <location>
        <begin position="12"/>
        <end position="39"/>
    </location>
</feature>
<keyword evidence="1" id="KW-0175">Coiled coil</keyword>
<dbReference type="EMBL" id="CP118615">
    <property type="protein sequence ID" value="WDZ87896.1"/>
    <property type="molecule type" value="Genomic_DNA"/>
</dbReference>
<protein>
    <submittedName>
        <fullName evidence="2">DUF899 family protein</fullName>
    </submittedName>
</protein>
<reference evidence="2 3" key="1">
    <citation type="submission" date="2023-02" db="EMBL/GenBank/DDBJ databases">
        <authorList>
            <person name="Mo P."/>
        </authorList>
    </citation>
    <scope>NUCLEOTIDE SEQUENCE [LARGE SCALE GENOMIC DNA]</scope>
    <source>
        <strain evidence="2 3">HUAS 3</strain>
    </source>
</reference>
<dbReference type="Gene3D" id="3.40.30.10">
    <property type="entry name" value="Glutaredoxin"/>
    <property type="match status" value="1"/>
</dbReference>
<evidence type="ECO:0000256" key="1">
    <source>
        <dbReference type="SAM" id="Coils"/>
    </source>
</evidence>
<evidence type="ECO:0000313" key="3">
    <source>
        <dbReference type="Proteomes" id="UP001219605"/>
    </source>
</evidence>
<dbReference type="SUPFAM" id="SSF52833">
    <property type="entry name" value="Thioredoxin-like"/>
    <property type="match status" value="1"/>
</dbReference>
<dbReference type="InterPro" id="IPR036249">
    <property type="entry name" value="Thioredoxin-like_sf"/>
</dbReference>
<organism evidence="2 3">
    <name type="scientific">Micromonospora cathayae</name>
    <dbReference type="NCBI Taxonomy" id="3028804"/>
    <lineage>
        <taxon>Bacteria</taxon>
        <taxon>Bacillati</taxon>
        <taxon>Actinomycetota</taxon>
        <taxon>Actinomycetes</taxon>
        <taxon>Micromonosporales</taxon>
        <taxon>Micromonosporaceae</taxon>
        <taxon>Micromonospora</taxon>
    </lineage>
</organism>
<dbReference type="RefSeq" id="WP_275034917.1">
    <property type="nucleotide sequence ID" value="NZ_CP118615.1"/>
</dbReference>
<sequence>MVKPEIVSAEQWQQARDDLLKAEKEVTRAQDALAARRRRLPMVRFDKPYVFDTPDGPRSLTDLFDGRNELVVYQFMDRGPKHYCPGCTAFTDNVPGHALPMLAARGITWVTVSNMPLAQIEAYKAERGWTLPFVSSHGTSFSDDCGAGNGFMLSVFLRDGDDVYRTYSTTARGVDRLVFAASIMDLTAYGRMQDWEDSPEGWPQHPTYG</sequence>
<name>A0ABY7ZZT2_9ACTN</name>
<accession>A0ABY7ZZT2</accession>
<dbReference type="Proteomes" id="UP001219605">
    <property type="component" value="Chromosome"/>
</dbReference>
<proteinExistence type="predicted"/>
<dbReference type="Pfam" id="PF05988">
    <property type="entry name" value="DUF899"/>
    <property type="match status" value="1"/>
</dbReference>
<keyword evidence="3" id="KW-1185">Reference proteome</keyword>
<dbReference type="InterPro" id="IPR010296">
    <property type="entry name" value="DUF899_thioredox"/>
</dbReference>